<proteinExistence type="predicted"/>
<dbReference type="STRING" id="48697.A0A101MSR2"/>
<gene>
    <name evidence="1" type="ORF">ACN42_g1162</name>
</gene>
<evidence type="ECO:0000313" key="1">
    <source>
        <dbReference type="EMBL" id="KUM65952.1"/>
    </source>
</evidence>
<organism evidence="1 2">
    <name type="scientific">Penicillium freii</name>
    <dbReference type="NCBI Taxonomy" id="48697"/>
    <lineage>
        <taxon>Eukaryota</taxon>
        <taxon>Fungi</taxon>
        <taxon>Dikarya</taxon>
        <taxon>Ascomycota</taxon>
        <taxon>Pezizomycotina</taxon>
        <taxon>Eurotiomycetes</taxon>
        <taxon>Eurotiomycetidae</taxon>
        <taxon>Eurotiales</taxon>
        <taxon>Aspergillaceae</taxon>
        <taxon>Penicillium</taxon>
    </lineage>
</organism>
<comment type="caution">
    <text evidence="1">The sequence shown here is derived from an EMBL/GenBank/DDBJ whole genome shotgun (WGS) entry which is preliminary data.</text>
</comment>
<sequence>MSIMGYSDLCLGTQVTFTTPSPQKWVLEEKLTEDFQRMTKRELELGGGPSFAVSKYLCHSTTDSNKKAFMRIYFQVPNPGTESQLPRLRRQQAAPPREHLELQALKDLRERHCTVVPALLAYKEGKQGKDGLVPDGYITHIVWDMVPGKPLDTDQFWRAESAPLRQAVRAKFRYIWEELKRHGWQPELPLLKKIIYDESTGDMYAHCRFPRPRPLRSRRGIFRHDLCPLAIN</sequence>
<name>A0A101MSR2_PENFR</name>
<protein>
    <recommendedName>
        <fullName evidence="3">Aminoglycoside phosphotransferase domain-containing protein</fullName>
    </recommendedName>
</protein>
<keyword evidence="2" id="KW-1185">Reference proteome</keyword>
<dbReference type="EMBL" id="LLXE01000017">
    <property type="protein sequence ID" value="KUM65952.1"/>
    <property type="molecule type" value="Genomic_DNA"/>
</dbReference>
<evidence type="ECO:0000313" key="2">
    <source>
        <dbReference type="Proteomes" id="UP000055045"/>
    </source>
</evidence>
<reference evidence="1 2" key="1">
    <citation type="submission" date="2015-10" db="EMBL/GenBank/DDBJ databases">
        <title>Genome sequencing of Penicillium freii.</title>
        <authorList>
            <person name="Nguyen H.D."/>
            <person name="Visagie C.M."/>
            <person name="Seifert K.A."/>
        </authorList>
    </citation>
    <scope>NUCLEOTIDE SEQUENCE [LARGE SCALE GENOMIC DNA]</scope>
    <source>
        <strain evidence="1 2">DAOM 242723</strain>
    </source>
</reference>
<dbReference type="AlphaFoldDB" id="A0A101MSR2"/>
<evidence type="ECO:0008006" key="3">
    <source>
        <dbReference type="Google" id="ProtNLM"/>
    </source>
</evidence>
<accession>A0A101MSR2</accession>
<dbReference type="Proteomes" id="UP000055045">
    <property type="component" value="Unassembled WGS sequence"/>
</dbReference>